<dbReference type="STRING" id="337097.BHF71_07330"/>
<proteinExistence type="predicted"/>
<gene>
    <name evidence="2" type="ORF">BHF71_07330</name>
</gene>
<dbReference type="Pfam" id="PF00753">
    <property type="entry name" value="Lactamase_B"/>
    <property type="match status" value="1"/>
</dbReference>
<dbReference type="InterPro" id="IPR036866">
    <property type="entry name" value="RibonucZ/Hydroxyglut_hydro"/>
</dbReference>
<dbReference type="EMBL" id="MIJF01000012">
    <property type="protein sequence ID" value="OEF99912.1"/>
    <property type="molecule type" value="Genomic_DNA"/>
</dbReference>
<accession>A0A1D2YW33</accession>
<dbReference type="AlphaFoldDB" id="A0A1D2YW33"/>
<evidence type="ECO:0000313" key="2">
    <source>
        <dbReference type="EMBL" id="OEF99912.1"/>
    </source>
</evidence>
<dbReference type="PANTHER" id="PTHR42951">
    <property type="entry name" value="METALLO-BETA-LACTAMASE DOMAIN-CONTAINING"/>
    <property type="match status" value="1"/>
</dbReference>
<dbReference type="SUPFAM" id="SSF56281">
    <property type="entry name" value="Metallo-hydrolase/oxidoreductase"/>
    <property type="match status" value="1"/>
</dbReference>
<dbReference type="Gene3D" id="3.60.15.10">
    <property type="entry name" value="Ribonuclease Z/Hydroxyacylglutathione hydrolase-like"/>
    <property type="match status" value="1"/>
</dbReference>
<sequence length="258" mass="30283">MNQVKSFEAKVKRLGVFKKVYVYEIDGLLIDTGAHSTFKQLLPFFEQLSVEQIALTHIHEDHSGNAHWWWKNKQVPIYVHNLSLDYAQERGKYPLYRRLFWGNRLPFHAEPFPNLIETNNYQFQIIETPGHSDDHISIYEAENGWLFTGDLYITQKPKLFLSFESIPKTISSLKKLLDLDIDYIFCAHSGKLANGKQKLQDKLDYLLELKNTILDLHQKGYDKNEIVKQLFPKKSILIYLSQNEFSYERAVESILNND</sequence>
<name>A0A1D2YW33_9BACI</name>
<evidence type="ECO:0000313" key="3">
    <source>
        <dbReference type="Proteomes" id="UP000243739"/>
    </source>
</evidence>
<dbReference type="RefSeq" id="WP_069656217.1">
    <property type="nucleotide sequence ID" value="NZ_MIJF01000012.1"/>
</dbReference>
<protein>
    <recommendedName>
        <fullName evidence="1">Metallo-beta-lactamase domain-containing protein</fullName>
    </recommendedName>
</protein>
<dbReference type="InterPro" id="IPR050855">
    <property type="entry name" value="NDM-1-like"/>
</dbReference>
<dbReference type="Proteomes" id="UP000243739">
    <property type="component" value="Unassembled WGS sequence"/>
</dbReference>
<keyword evidence="3" id="KW-1185">Reference proteome</keyword>
<evidence type="ECO:0000259" key="1">
    <source>
        <dbReference type="SMART" id="SM00849"/>
    </source>
</evidence>
<organism evidence="2 3">
    <name type="scientific">Vulcanibacillus modesticaldus</name>
    <dbReference type="NCBI Taxonomy" id="337097"/>
    <lineage>
        <taxon>Bacteria</taxon>
        <taxon>Bacillati</taxon>
        <taxon>Bacillota</taxon>
        <taxon>Bacilli</taxon>
        <taxon>Bacillales</taxon>
        <taxon>Bacillaceae</taxon>
        <taxon>Vulcanibacillus</taxon>
    </lineage>
</organism>
<comment type="caution">
    <text evidence="2">The sequence shown here is derived from an EMBL/GenBank/DDBJ whole genome shotgun (WGS) entry which is preliminary data.</text>
</comment>
<reference evidence="2 3" key="1">
    <citation type="submission" date="2016-09" db="EMBL/GenBank/DDBJ databases">
        <title>Draft genome sequence for the type strain of Vulcanibacillus modesticaldus BR, a strictly anaerobic, moderately thermophilic, and nitrate-reducing bacterium from deep sea-hydrothermal vents of the Mid-Atlantic Ridge.</title>
        <authorList>
            <person name="Abin C.A."/>
            <person name="Hollibaugh J.T."/>
        </authorList>
    </citation>
    <scope>NUCLEOTIDE SEQUENCE [LARGE SCALE GENOMIC DNA]</scope>
    <source>
        <strain evidence="2 3">BR</strain>
    </source>
</reference>
<feature type="domain" description="Metallo-beta-lactamase" evidence="1">
    <location>
        <begin position="19"/>
        <end position="188"/>
    </location>
</feature>
<dbReference type="OrthoDB" id="235784at2"/>
<dbReference type="SMART" id="SM00849">
    <property type="entry name" value="Lactamase_B"/>
    <property type="match status" value="1"/>
</dbReference>
<dbReference type="InterPro" id="IPR001279">
    <property type="entry name" value="Metallo-B-lactamas"/>
</dbReference>